<evidence type="ECO:0000259" key="4">
    <source>
        <dbReference type="PROSITE" id="PS51118"/>
    </source>
</evidence>
<dbReference type="RefSeq" id="WP_231483553.1">
    <property type="nucleotide sequence ID" value="NZ_BAAAZO010000003.1"/>
</dbReference>
<dbReference type="InterPro" id="IPR002577">
    <property type="entry name" value="HTH_HxlR"/>
</dbReference>
<evidence type="ECO:0000313" key="5">
    <source>
        <dbReference type="EMBL" id="GAA3608882.1"/>
    </source>
</evidence>
<protein>
    <submittedName>
        <fullName evidence="5">Helix-turn-helix domain-containing protein</fullName>
    </submittedName>
</protein>
<dbReference type="PANTHER" id="PTHR33204:SF37">
    <property type="entry name" value="HTH-TYPE TRANSCRIPTIONAL REGULATOR YODB"/>
    <property type="match status" value="1"/>
</dbReference>
<sequence>MTTPSLERPFGSGADGFQPCPITPVIEILFSRWTTPILWSLHHEGPLRFNEIRERLTGVTPKVLTQRLRQLERDGLITREQFPEVPPRVEYSITELGLSLSPAFGVLGSWADENLSLVAHARERYDGSGRPRPS</sequence>
<dbReference type="Gene3D" id="1.10.10.10">
    <property type="entry name" value="Winged helix-like DNA-binding domain superfamily/Winged helix DNA-binding domain"/>
    <property type="match status" value="1"/>
</dbReference>
<gene>
    <name evidence="5" type="ORF">GCM10022223_26150</name>
</gene>
<dbReference type="PROSITE" id="PS51118">
    <property type="entry name" value="HTH_HXLR"/>
    <property type="match status" value="1"/>
</dbReference>
<keyword evidence="6" id="KW-1185">Reference proteome</keyword>
<reference evidence="6" key="1">
    <citation type="journal article" date="2019" name="Int. J. Syst. Evol. Microbiol.">
        <title>The Global Catalogue of Microorganisms (GCM) 10K type strain sequencing project: providing services to taxonomists for standard genome sequencing and annotation.</title>
        <authorList>
            <consortium name="The Broad Institute Genomics Platform"/>
            <consortium name="The Broad Institute Genome Sequencing Center for Infectious Disease"/>
            <person name="Wu L."/>
            <person name="Ma J."/>
        </authorList>
    </citation>
    <scope>NUCLEOTIDE SEQUENCE [LARGE SCALE GENOMIC DNA]</scope>
    <source>
        <strain evidence="6">JCM 16902</strain>
    </source>
</reference>
<keyword evidence="3" id="KW-0804">Transcription</keyword>
<proteinExistence type="predicted"/>
<evidence type="ECO:0000256" key="2">
    <source>
        <dbReference type="ARBA" id="ARBA00023125"/>
    </source>
</evidence>
<evidence type="ECO:0000256" key="3">
    <source>
        <dbReference type="ARBA" id="ARBA00023163"/>
    </source>
</evidence>
<organism evidence="5 6">
    <name type="scientific">Kineosporia mesophila</name>
    <dbReference type="NCBI Taxonomy" id="566012"/>
    <lineage>
        <taxon>Bacteria</taxon>
        <taxon>Bacillati</taxon>
        <taxon>Actinomycetota</taxon>
        <taxon>Actinomycetes</taxon>
        <taxon>Kineosporiales</taxon>
        <taxon>Kineosporiaceae</taxon>
        <taxon>Kineosporia</taxon>
    </lineage>
</organism>
<accession>A0ABP6ZGE0</accession>
<dbReference type="InterPro" id="IPR036390">
    <property type="entry name" value="WH_DNA-bd_sf"/>
</dbReference>
<comment type="caution">
    <text evidence="5">The sequence shown here is derived from an EMBL/GenBank/DDBJ whole genome shotgun (WGS) entry which is preliminary data.</text>
</comment>
<feature type="domain" description="HTH hxlR-type" evidence="4">
    <location>
        <begin position="20"/>
        <end position="119"/>
    </location>
</feature>
<dbReference type="CDD" id="cd00090">
    <property type="entry name" value="HTH_ARSR"/>
    <property type="match status" value="1"/>
</dbReference>
<dbReference type="InterPro" id="IPR036388">
    <property type="entry name" value="WH-like_DNA-bd_sf"/>
</dbReference>
<keyword evidence="1" id="KW-0805">Transcription regulation</keyword>
<dbReference type="Proteomes" id="UP001501074">
    <property type="component" value="Unassembled WGS sequence"/>
</dbReference>
<dbReference type="InterPro" id="IPR011991">
    <property type="entry name" value="ArsR-like_HTH"/>
</dbReference>
<dbReference type="Pfam" id="PF01638">
    <property type="entry name" value="HxlR"/>
    <property type="match status" value="1"/>
</dbReference>
<dbReference type="PANTHER" id="PTHR33204">
    <property type="entry name" value="TRANSCRIPTIONAL REGULATOR, MARR FAMILY"/>
    <property type="match status" value="1"/>
</dbReference>
<evidence type="ECO:0000256" key="1">
    <source>
        <dbReference type="ARBA" id="ARBA00023015"/>
    </source>
</evidence>
<evidence type="ECO:0000313" key="6">
    <source>
        <dbReference type="Proteomes" id="UP001501074"/>
    </source>
</evidence>
<name>A0ABP6ZGE0_9ACTN</name>
<dbReference type="EMBL" id="BAAAZO010000003">
    <property type="protein sequence ID" value="GAA3608882.1"/>
    <property type="molecule type" value="Genomic_DNA"/>
</dbReference>
<keyword evidence="2" id="KW-0238">DNA-binding</keyword>
<dbReference type="SUPFAM" id="SSF46785">
    <property type="entry name" value="Winged helix' DNA-binding domain"/>
    <property type="match status" value="1"/>
</dbReference>